<dbReference type="PANTHER" id="PTHR45964">
    <property type="entry name" value="WSCD FAMILY MEMBER CG9164"/>
    <property type="match status" value="1"/>
</dbReference>
<dbReference type="PANTHER" id="PTHR45964:SF5">
    <property type="entry name" value="WSCD FAMILY MEMBER CG9164"/>
    <property type="match status" value="1"/>
</dbReference>
<keyword evidence="2" id="KW-0732">Signal</keyword>
<dbReference type="Proteomes" id="UP000077266">
    <property type="component" value="Unassembled WGS sequence"/>
</dbReference>
<name>A0A165PTR2_EXIGL</name>
<keyword evidence="5" id="KW-1185">Reference proteome</keyword>
<protein>
    <recommendedName>
        <fullName evidence="3">WSC domain-containing protein</fullName>
    </recommendedName>
</protein>
<dbReference type="InterPro" id="IPR051589">
    <property type="entry name" value="Sialate-O-sulfotransferase"/>
</dbReference>
<evidence type="ECO:0000256" key="2">
    <source>
        <dbReference type="SAM" id="SignalP"/>
    </source>
</evidence>
<organism evidence="4 5">
    <name type="scientific">Exidia glandulosa HHB12029</name>
    <dbReference type="NCBI Taxonomy" id="1314781"/>
    <lineage>
        <taxon>Eukaryota</taxon>
        <taxon>Fungi</taxon>
        <taxon>Dikarya</taxon>
        <taxon>Basidiomycota</taxon>
        <taxon>Agaricomycotina</taxon>
        <taxon>Agaricomycetes</taxon>
        <taxon>Auriculariales</taxon>
        <taxon>Exidiaceae</taxon>
        <taxon>Exidia</taxon>
    </lineage>
</organism>
<dbReference type="Pfam" id="PF01822">
    <property type="entry name" value="WSC"/>
    <property type="match status" value="2"/>
</dbReference>
<reference evidence="4 5" key="1">
    <citation type="journal article" date="2016" name="Mol. Biol. Evol.">
        <title>Comparative Genomics of Early-Diverging Mushroom-Forming Fungi Provides Insights into the Origins of Lignocellulose Decay Capabilities.</title>
        <authorList>
            <person name="Nagy L.G."/>
            <person name="Riley R."/>
            <person name="Tritt A."/>
            <person name="Adam C."/>
            <person name="Daum C."/>
            <person name="Floudas D."/>
            <person name="Sun H."/>
            <person name="Yadav J.S."/>
            <person name="Pangilinan J."/>
            <person name="Larsson K.H."/>
            <person name="Matsuura K."/>
            <person name="Barry K."/>
            <person name="Labutti K."/>
            <person name="Kuo R."/>
            <person name="Ohm R.A."/>
            <person name="Bhattacharya S.S."/>
            <person name="Shirouzu T."/>
            <person name="Yoshinaga Y."/>
            <person name="Martin F.M."/>
            <person name="Grigoriev I.V."/>
            <person name="Hibbett D.S."/>
        </authorList>
    </citation>
    <scope>NUCLEOTIDE SEQUENCE [LARGE SCALE GENOMIC DNA]</scope>
    <source>
        <strain evidence="4 5">HHB12029</strain>
    </source>
</reference>
<feature type="domain" description="WSC" evidence="3">
    <location>
        <begin position="158"/>
        <end position="255"/>
    </location>
</feature>
<feature type="chain" id="PRO_5007864276" description="WSC domain-containing protein" evidence="2">
    <location>
        <begin position="18"/>
        <end position="276"/>
    </location>
</feature>
<dbReference type="InParanoid" id="A0A165PTR2"/>
<dbReference type="PROSITE" id="PS51212">
    <property type="entry name" value="WSC"/>
    <property type="match status" value="2"/>
</dbReference>
<sequence>MFSILLSSIVFALSASALTIETRDGPIIDASAVSLPSGWKLSSSCAVDDGTQRVFSMSSTLAGQRHVFLNTNTPKKCLSLCAKNGYGYAALRLGTECWCGSSKPKVSGRSKKECNQECSGDKKQSCGGVKTSQVYTNSRLAGSKPSRRTSKPKLASGWSVVSSCVNDPTTGENFFQSTSVFELANNTPLACTTLCRSKGYKLAGVEYSNECVCGKGYKNGKKPSTRPSSECNMGCPGDNRITCGAGHRVQLYKHSSFKRDLNSTIVGDDEDVETSA</sequence>
<evidence type="ECO:0000313" key="4">
    <source>
        <dbReference type="EMBL" id="KZW02656.1"/>
    </source>
</evidence>
<evidence type="ECO:0000256" key="1">
    <source>
        <dbReference type="ARBA" id="ARBA00022737"/>
    </source>
</evidence>
<dbReference type="SMART" id="SM00321">
    <property type="entry name" value="WSC"/>
    <property type="match status" value="2"/>
</dbReference>
<keyword evidence="1" id="KW-0677">Repeat</keyword>
<dbReference type="STRING" id="1314781.A0A165PTR2"/>
<evidence type="ECO:0000259" key="3">
    <source>
        <dbReference type="PROSITE" id="PS51212"/>
    </source>
</evidence>
<proteinExistence type="predicted"/>
<feature type="signal peptide" evidence="2">
    <location>
        <begin position="1"/>
        <end position="17"/>
    </location>
</feature>
<dbReference type="InterPro" id="IPR002889">
    <property type="entry name" value="WSC_carb-bd"/>
</dbReference>
<gene>
    <name evidence="4" type="ORF">EXIGLDRAFT_829178</name>
</gene>
<evidence type="ECO:0000313" key="5">
    <source>
        <dbReference type="Proteomes" id="UP000077266"/>
    </source>
</evidence>
<dbReference type="AlphaFoldDB" id="A0A165PTR2"/>
<feature type="domain" description="WSC" evidence="3">
    <location>
        <begin position="39"/>
        <end position="138"/>
    </location>
</feature>
<dbReference type="OrthoDB" id="5985073at2759"/>
<dbReference type="EMBL" id="KV425887">
    <property type="protein sequence ID" value="KZW02656.1"/>
    <property type="molecule type" value="Genomic_DNA"/>
</dbReference>
<accession>A0A165PTR2</accession>